<keyword evidence="3" id="KW-0378">Hydrolase</keyword>
<keyword evidence="2" id="KW-0645">Protease</keyword>
<dbReference type="GO" id="GO:0006508">
    <property type="term" value="P:proteolysis"/>
    <property type="evidence" value="ECO:0007669"/>
    <property type="project" value="UniProtKB-KW"/>
</dbReference>
<feature type="non-terminal residue" evidence="5">
    <location>
        <position position="83"/>
    </location>
</feature>
<proteinExistence type="inferred from homology"/>
<organism evidence="5 6">
    <name type="scientific">Crepidotus variabilis</name>
    <dbReference type="NCBI Taxonomy" id="179855"/>
    <lineage>
        <taxon>Eukaryota</taxon>
        <taxon>Fungi</taxon>
        <taxon>Dikarya</taxon>
        <taxon>Basidiomycota</taxon>
        <taxon>Agaricomycotina</taxon>
        <taxon>Agaricomycetes</taxon>
        <taxon>Agaricomycetidae</taxon>
        <taxon>Agaricales</taxon>
        <taxon>Agaricineae</taxon>
        <taxon>Crepidotaceae</taxon>
        <taxon>Crepidotus</taxon>
    </lineage>
</organism>
<feature type="non-terminal residue" evidence="5">
    <location>
        <position position="1"/>
    </location>
</feature>
<dbReference type="GO" id="GO:0019783">
    <property type="term" value="F:ubiquitin-like protein peptidase activity"/>
    <property type="evidence" value="ECO:0007669"/>
    <property type="project" value="UniProtKB-ARBA"/>
</dbReference>
<dbReference type="AlphaFoldDB" id="A0A9P6JKA8"/>
<evidence type="ECO:0000313" key="5">
    <source>
        <dbReference type="EMBL" id="KAF9523624.1"/>
    </source>
</evidence>
<comment type="caution">
    <text evidence="5">The sequence shown here is derived from an EMBL/GenBank/DDBJ whole genome shotgun (WGS) entry which is preliminary data.</text>
</comment>
<comment type="similarity">
    <text evidence="1">Belongs to the peptidase C48 family.</text>
</comment>
<evidence type="ECO:0000313" key="6">
    <source>
        <dbReference type="Proteomes" id="UP000807306"/>
    </source>
</evidence>
<dbReference type="Proteomes" id="UP000807306">
    <property type="component" value="Unassembled WGS sequence"/>
</dbReference>
<gene>
    <name evidence="5" type="ORF">CPB83DRAFT_742704</name>
</gene>
<protein>
    <recommendedName>
        <fullName evidence="4">Ubiquitin-like protease family profile domain-containing protein</fullName>
    </recommendedName>
</protein>
<keyword evidence="6" id="KW-1185">Reference proteome</keyword>
<feature type="domain" description="Ubiquitin-like protease family profile" evidence="4">
    <location>
        <begin position="5"/>
        <end position="81"/>
    </location>
</feature>
<dbReference type="OrthoDB" id="2979847at2759"/>
<evidence type="ECO:0000259" key="4">
    <source>
        <dbReference type="Pfam" id="PF02902"/>
    </source>
</evidence>
<dbReference type="SUPFAM" id="SSF54001">
    <property type="entry name" value="Cysteine proteinases"/>
    <property type="match status" value="1"/>
</dbReference>
<dbReference type="Pfam" id="PF02902">
    <property type="entry name" value="Peptidase_C48"/>
    <property type="match status" value="1"/>
</dbReference>
<dbReference type="Gene3D" id="3.40.395.10">
    <property type="entry name" value="Adenoviral Proteinase, Chain A"/>
    <property type="match status" value="1"/>
</dbReference>
<dbReference type="InterPro" id="IPR038765">
    <property type="entry name" value="Papain-like_cys_pep_sf"/>
</dbReference>
<reference evidence="5" key="1">
    <citation type="submission" date="2020-11" db="EMBL/GenBank/DDBJ databases">
        <authorList>
            <consortium name="DOE Joint Genome Institute"/>
            <person name="Ahrendt S."/>
            <person name="Riley R."/>
            <person name="Andreopoulos W."/>
            <person name="Labutti K."/>
            <person name="Pangilinan J."/>
            <person name="Ruiz-Duenas F.J."/>
            <person name="Barrasa J.M."/>
            <person name="Sanchez-Garcia M."/>
            <person name="Camarero S."/>
            <person name="Miyauchi S."/>
            <person name="Serrano A."/>
            <person name="Linde D."/>
            <person name="Babiker R."/>
            <person name="Drula E."/>
            <person name="Ayuso-Fernandez I."/>
            <person name="Pacheco R."/>
            <person name="Padilla G."/>
            <person name="Ferreira P."/>
            <person name="Barriuso J."/>
            <person name="Kellner H."/>
            <person name="Castanera R."/>
            <person name="Alfaro M."/>
            <person name="Ramirez L."/>
            <person name="Pisabarro A.G."/>
            <person name="Kuo A."/>
            <person name="Tritt A."/>
            <person name="Lipzen A."/>
            <person name="He G."/>
            <person name="Yan M."/>
            <person name="Ng V."/>
            <person name="Cullen D."/>
            <person name="Martin F."/>
            <person name="Rosso M.-N."/>
            <person name="Henrissat B."/>
            <person name="Hibbett D."/>
            <person name="Martinez A.T."/>
            <person name="Grigoriev I.V."/>
        </authorList>
    </citation>
    <scope>NUCLEOTIDE SEQUENCE</scope>
    <source>
        <strain evidence="5">CBS 506.95</strain>
    </source>
</reference>
<evidence type="ECO:0000256" key="2">
    <source>
        <dbReference type="ARBA" id="ARBA00022670"/>
    </source>
</evidence>
<name>A0A9P6JKA8_9AGAR</name>
<sequence>LGGVVNVRESHWVAFVISIEEQLILYGDSLSLSDDTVVNALSWWISIHCEELFTVQQLPIGLQSDGISCGLFAVNALSHYFFP</sequence>
<dbReference type="GO" id="GO:0008234">
    <property type="term" value="F:cysteine-type peptidase activity"/>
    <property type="evidence" value="ECO:0007669"/>
    <property type="project" value="InterPro"/>
</dbReference>
<dbReference type="EMBL" id="MU157913">
    <property type="protein sequence ID" value="KAF9523624.1"/>
    <property type="molecule type" value="Genomic_DNA"/>
</dbReference>
<evidence type="ECO:0000256" key="1">
    <source>
        <dbReference type="ARBA" id="ARBA00005234"/>
    </source>
</evidence>
<dbReference type="InterPro" id="IPR003653">
    <property type="entry name" value="Peptidase_C48_C"/>
</dbReference>
<accession>A0A9P6JKA8</accession>
<evidence type="ECO:0000256" key="3">
    <source>
        <dbReference type="ARBA" id="ARBA00022801"/>
    </source>
</evidence>